<evidence type="ECO:0000313" key="2">
    <source>
        <dbReference type="Proteomes" id="UP001177021"/>
    </source>
</evidence>
<evidence type="ECO:0000313" key="1">
    <source>
        <dbReference type="EMBL" id="CAJ2636448.1"/>
    </source>
</evidence>
<sequence>MEKYDDFADVDSNDVHSTHGDTADVELYDDDDDEDESYSTGGESLNYQSSDDSDDADKDDADADDDPVEVDAVLGDTLVRINSITSDEIRALEFGTIDAAYEFYYQYGKCKGFAIRKSDSRKRGPKGNRITVMRQFVCSKHGLRDKKHLYRIDRKREHRRLTRTNCPARLRVHYKAEKDRYVVSMFVEGHNHELNPSSLVHLHPVYRKTSEADRAQIDGIQSHGIRTCHIMGYMVAQKGGYAGVGLKKDLYNYFDKKMREIVKDGDVEASLNYLNVKSSTDPMLYAEYAVNIGDGRMKCLFWADGSSRSDYFCFGDVVAFDTTYKKKKYNYPLIIFSGFNHHSQTIIFGAALVADETTETYKWVLRCFLECMGNKHPKSVVTDGDGDMREAIKQVFPDATYRLCAWHLSKNATENVKNSEFLEGFRKAIYSNFTNDQFEEFWAELIKENELEGNPWVAKTYENKSLWATAYLRDKFFGRLRTKSQCEAINAIINCYVRNKWCIFEFMHNFEQAVTDYRNNEVVADFKSKYTEPVLTTHLRLMESDAAKIYTAEIFKEVKDEIMKVGALIVKDKYEHGKTKTYTLTKYCKDNYEREVVYDGDTLQCSCKLFDSCGLPCSHIFYVMKEEHVDHIPRSLVLSRWTKDAKIKYLNSMDCNGTIESNLIELARFGAYCSAFTHFCKEASKKNGVCREIMEDIMNLQKKYCSTADPVVTQKSAVGDPKTAKSKGASKKNKNDTKVVRHHSKCKSTTHNARNCSKTCKIKGMLSRSRCQ</sequence>
<proteinExistence type="predicted"/>
<organism evidence="1 2">
    <name type="scientific">Trifolium pratense</name>
    <name type="common">Red clover</name>
    <dbReference type="NCBI Taxonomy" id="57577"/>
    <lineage>
        <taxon>Eukaryota</taxon>
        <taxon>Viridiplantae</taxon>
        <taxon>Streptophyta</taxon>
        <taxon>Embryophyta</taxon>
        <taxon>Tracheophyta</taxon>
        <taxon>Spermatophyta</taxon>
        <taxon>Magnoliopsida</taxon>
        <taxon>eudicotyledons</taxon>
        <taxon>Gunneridae</taxon>
        <taxon>Pentapetalae</taxon>
        <taxon>rosids</taxon>
        <taxon>fabids</taxon>
        <taxon>Fabales</taxon>
        <taxon>Fabaceae</taxon>
        <taxon>Papilionoideae</taxon>
        <taxon>50 kb inversion clade</taxon>
        <taxon>NPAAA clade</taxon>
        <taxon>Hologalegina</taxon>
        <taxon>IRL clade</taxon>
        <taxon>Trifolieae</taxon>
        <taxon>Trifolium</taxon>
    </lineage>
</organism>
<comment type="caution">
    <text evidence="1">The sequence shown here is derived from an EMBL/GenBank/DDBJ whole genome shotgun (WGS) entry which is preliminary data.</text>
</comment>
<gene>
    <name evidence="1" type="ORF">MILVUS5_LOCUS6944</name>
</gene>
<name>A0ACB0IX64_TRIPR</name>
<dbReference type="Proteomes" id="UP001177021">
    <property type="component" value="Unassembled WGS sequence"/>
</dbReference>
<keyword evidence="2" id="KW-1185">Reference proteome</keyword>
<dbReference type="EMBL" id="CASHSV030000002">
    <property type="protein sequence ID" value="CAJ2636448.1"/>
    <property type="molecule type" value="Genomic_DNA"/>
</dbReference>
<protein>
    <submittedName>
        <fullName evidence="1">Uncharacterized protein</fullName>
    </submittedName>
</protein>
<reference evidence="1" key="1">
    <citation type="submission" date="2023-10" db="EMBL/GenBank/DDBJ databases">
        <authorList>
            <person name="Rodriguez Cubillos JULIANA M."/>
            <person name="De Vega J."/>
        </authorList>
    </citation>
    <scope>NUCLEOTIDE SEQUENCE</scope>
</reference>
<accession>A0ACB0IX64</accession>